<name>A0ABP9IGX0_9ACTN</name>
<feature type="transmembrane region" description="Helical" evidence="1">
    <location>
        <begin position="14"/>
        <end position="34"/>
    </location>
</feature>
<sequence length="206" mass="22302">MGTQGLQRAWRRRMAVAVLTVPVAVAMAGGAAWLRAETSVGGWALLFWVPILGILLGTSMMPRRTLVAFATFFTAFVAVAAADRAVEHHVFQGRAEATSCLVRDVDRRVEYSTSTDANGTTTSHTNVYYDYDLACDGGRPTSMTLGHRPAGRGERLDVAFDPEGRLTPRPVDDVTDGGTALWVSLSCLGATVVLRGADVFADRRRW</sequence>
<keyword evidence="3" id="KW-1185">Reference proteome</keyword>
<dbReference type="Proteomes" id="UP001500466">
    <property type="component" value="Unassembled WGS sequence"/>
</dbReference>
<accession>A0ABP9IGX0</accession>
<protein>
    <recommendedName>
        <fullName evidence="4">DUF3592 domain-containing protein</fullName>
    </recommendedName>
</protein>
<keyword evidence="1" id="KW-1133">Transmembrane helix</keyword>
<feature type="transmembrane region" description="Helical" evidence="1">
    <location>
        <begin position="40"/>
        <end position="58"/>
    </location>
</feature>
<evidence type="ECO:0000256" key="1">
    <source>
        <dbReference type="SAM" id="Phobius"/>
    </source>
</evidence>
<gene>
    <name evidence="2" type="ORF">GCM10023205_83890</name>
</gene>
<comment type="caution">
    <text evidence="2">The sequence shown here is derived from an EMBL/GenBank/DDBJ whole genome shotgun (WGS) entry which is preliminary data.</text>
</comment>
<evidence type="ECO:0000313" key="2">
    <source>
        <dbReference type="EMBL" id="GAA4997630.1"/>
    </source>
</evidence>
<organism evidence="2 3">
    <name type="scientific">Yinghuangia aomiensis</name>
    <dbReference type="NCBI Taxonomy" id="676205"/>
    <lineage>
        <taxon>Bacteria</taxon>
        <taxon>Bacillati</taxon>
        <taxon>Actinomycetota</taxon>
        <taxon>Actinomycetes</taxon>
        <taxon>Kitasatosporales</taxon>
        <taxon>Streptomycetaceae</taxon>
        <taxon>Yinghuangia</taxon>
    </lineage>
</organism>
<evidence type="ECO:0000313" key="3">
    <source>
        <dbReference type="Proteomes" id="UP001500466"/>
    </source>
</evidence>
<dbReference type="EMBL" id="BAABHS010000071">
    <property type="protein sequence ID" value="GAA4997630.1"/>
    <property type="molecule type" value="Genomic_DNA"/>
</dbReference>
<dbReference type="RefSeq" id="WP_345681166.1">
    <property type="nucleotide sequence ID" value="NZ_BAABHS010000071.1"/>
</dbReference>
<proteinExistence type="predicted"/>
<evidence type="ECO:0008006" key="4">
    <source>
        <dbReference type="Google" id="ProtNLM"/>
    </source>
</evidence>
<keyword evidence="1" id="KW-0812">Transmembrane</keyword>
<reference evidence="3" key="1">
    <citation type="journal article" date="2019" name="Int. J. Syst. Evol. Microbiol.">
        <title>The Global Catalogue of Microorganisms (GCM) 10K type strain sequencing project: providing services to taxonomists for standard genome sequencing and annotation.</title>
        <authorList>
            <consortium name="The Broad Institute Genomics Platform"/>
            <consortium name="The Broad Institute Genome Sequencing Center for Infectious Disease"/>
            <person name="Wu L."/>
            <person name="Ma J."/>
        </authorList>
    </citation>
    <scope>NUCLEOTIDE SEQUENCE [LARGE SCALE GENOMIC DNA]</scope>
    <source>
        <strain evidence="3">JCM 17986</strain>
    </source>
</reference>
<feature type="transmembrane region" description="Helical" evidence="1">
    <location>
        <begin position="65"/>
        <end position="82"/>
    </location>
</feature>
<keyword evidence="1" id="KW-0472">Membrane</keyword>